<dbReference type="PANTHER" id="PTHR31048">
    <property type="entry name" value="OS03G0233200 PROTEIN"/>
    <property type="match status" value="1"/>
</dbReference>
<evidence type="ECO:0000256" key="4">
    <source>
        <dbReference type="ARBA" id="ARBA00023157"/>
    </source>
</evidence>
<dbReference type="EMBL" id="PKMF04000712">
    <property type="protein sequence ID" value="KAK7821138.1"/>
    <property type="molecule type" value="Genomic_DNA"/>
</dbReference>
<evidence type="ECO:0000256" key="2">
    <source>
        <dbReference type="ARBA" id="ARBA00010607"/>
    </source>
</evidence>
<evidence type="ECO:0000256" key="3">
    <source>
        <dbReference type="ARBA" id="ARBA00022525"/>
    </source>
</evidence>
<evidence type="ECO:0000313" key="7">
    <source>
        <dbReference type="Proteomes" id="UP000237347"/>
    </source>
</evidence>
<dbReference type="Proteomes" id="UP000237347">
    <property type="component" value="Unassembled WGS sequence"/>
</dbReference>
<protein>
    <submittedName>
        <fullName evidence="6">Thaumatin-like protein 1</fullName>
    </submittedName>
</protein>
<dbReference type="InterPro" id="IPR001938">
    <property type="entry name" value="Thaumatin"/>
</dbReference>
<keyword evidence="7" id="KW-1185">Reference proteome</keyword>
<evidence type="ECO:0000256" key="1">
    <source>
        <dbReference type="ARBA" id="ARBA00004613"/>
    </source>
</evidence>
<organism evidence="6 7">
    <name type="scientific">Quercus suber</name>
    <name type="common">Cork oak</name>
    <dbReference type="NCBI Taxonomy" id="58331"/>
    <lineage>
        <taxon>Eukaryota</taxon>
        <taxon>Viridiplantae</taxon>
        <taxon>Streptophyta</taxon>
        <taxon>Embryophyta</taxon>
        <taxon>Tracheophyta</taxon>
        <taxon>Spermatophyta</taxon>
        <taxon>Magnoliopsida</taxon>
        <taxon>eudicotyledons</taxon>
        <taxon>Gunneridae</taxon>
        <taxon>Pentapetalae</taxon>
        <taxon>rosids</taxon>
        <taxon>fabids</taxon>
        <taxon>Fagales</taxon>
        <taxon>Fagaceae</taxon>
        <taxon>Quercus</taxon>
    </lineage>
</organism>
<gene>
    <name evidence="6" type="primary">TL1_2</name>
    <name evidence="6" type="ORF">CFP56_038072</name>
</gene>
<evidence type="ECO:0000256" key="5">
    <source>
        <dbReference type="SAM" id="SignalP"/>
    </source>
</evidence>
<name>A0AAW0J3H9_QUESU</name>
<keyword evidence="3" id="KW-0964">Secreted</keyword>
<keyword evidence="4" id="KW-1015">Disulfide bond</keyword>
<comment type="caution">
    <text evidence="6">The sequence shown here is derived from an EMBL/GenBank/DDBJ whole genome shotgun (WGS) entry which is preliminary data.</text>
</comment>
<dbReference type="PROSITE" id="PS51367">
    <property type="entry name" value="THAUMATIN_2"/>
    <property type="match status" value="2"/>
</dbReference>
<comment type="subcellular location">
    <subcellularLocation>
        <location evidence="1">Secreted</location>
    </subcellularLocation>
</comment>
<dbReference type="PRINTS" id="PR00347">
    <property type="entry name" value="THAUMATIN"/>
</dbReference>
<dbReference type="AlphaFoldDB" id="A0AAW0J3H9"/>
<dbReference type="PROSITE" id="PS00316">
    <property type="entry name" value="THAUMATIN_1"/>
    <property type="match status" value="1"/>
</dbReference>
<dbReference type="GO" id="GO:0005576">
    <property type="term" value="C:extracellular region"/>
    <property type="evidence" value="ECO:0007669"/>
    <property type="project" value="UniProtKB-SubCell"/>
</dbReference>
<dbReference type="InterPro" id="IPR017949">
    <property type="entry name" value="Thaumatin_CS"/>
</dbReference>
<keyword evidence="5" id="KW-0732">Signal</keyword>
<proteinExistence type="inferred from homology"/>
<accession>A0AAW0J3H9</accession>
<dbReference type="CDD" id="cd09218">
    <property type="entry name" value="TLP-PA"/>
    <property type="match status" value="1"/>
</dbReference>
<dbReference type="Gene3D" id="2.60.110.10">
    <property type="entry name" value="Thaumatin"/>
    <property type="match status" value="2"/>
</dbReference>
<dbReference type="FunFam" id="2.60.110.10:FF:000002">
    <property type="entry name" value="Thaumatin-like protein 1a"/>
    <property type="match status" value="1"/>
</dbReference>
<dbReference type="SMART" id="SM00205">
    <property type="entry name" value="THN"/>
    <property type="match status" value="1"/>
</dbReference>
<evidence type="ECO:0000313" key="6">
    <source>
        <dbReference type="EMBL" id="KAK7821138.1"/>
    </source>
</evidence>
<reference evidence="6 7" key="1">
    <citation type="journal article" date="2018" name="Sci. Data">
        <title>The draft genome sequence of cork oak.</title>
        <authorList>
            <person name="Ramos A.M."/>
            <person name="Usie A."/>
            <person name="Barbosa P."/>
            <person name="Barros P.M."/>
            <person name="Capote T."/>
            <person name="Chaves I."/>
            <person name="Simoes F."/>
            <person name="Abreu I."/>
            <person name="Carrasquinho I."/>
            <person name="Faro C."/>
            <person name="Guimaraes J.B."/>
            <person name="Mendonca D."/>
            <person name="Nobrega F."/>
            <person name="Rodrigues L."/>
            <person name="Saibo N.J.M."/>
            <person name="Varela M.C."/>
            <person name="Egas C."/>
            <person name="Matos J."/>
            <person name="Miguel C.M."/>
            <person name="Oliveira M.M."/>
            <person name="Ricardo C.P."/>
            <person name="Goncalves S."/>
        </authorList>
    </citation>
    <scope>NUCLEOTIDE SEQUENCE [LARGE SCALE GENOMIC DNA]</scope>
    <source>
        <strain evidence="7">cv. HL8</strain>
    </source>
</reference>
<dbReference type="SUPFAM" id="SSF49870">
    <property type="entry name" value="Osmotin, thaumatin-like protein"/>
    <property type="match status" value="2"/>
</dbReference>
<dbReference type="InterPro" id="IPR037176">
    <property type="entry name" value="Osmotin/thaumatin-like_sf"/>
</dbReference>
<feature type="signal peptide" evidence="5">
    <location>
        <begin position="1"/>
        <end position="22"/>
    </location>
</feature>
<feature type="chain" id="PRO_5043586829" evidence="5">
    <location>
        <begin position="23"/>
        <end position="334"/>
    </location>
</feature>
<dbReference type="Pfam" id="PF00314">
    <property type="entry name" value="Thaumatin"/>
    <property type="match status" value="2"/>
</dbReference>
<sequence>MMKTLALYGLTLAFFFLSDTFQLPNMINTYGYKPESGAHSAKITFTNNCPRTIWPGTLTSDQKPQLSNTGFELASKASLTLDVQAPWKGRFWPRTRCSTNAGKFTCETADCGTGQVACNGNGAVPPASLVEINIAANGGMDYYDVSLVDGFNLPVSVATKGGTGDCKASSCPANVNAVCPAELQVKGSDGSVLACKSACTAFNQPQYCCTGAFNTPETCPPTNYSRIFEQQCSQAYSYAYDDKNSTFTCSGAPDYAMVKVVRIEPTGGTLVDGSGPCPIVDCVLAISNVCPSNLVATNKDGQYVDCYSACDALKDPKYCCIGDYSSPHSTGLPA</sequence>
<comment type="similarity">
    <text evidence="2">Belongs to the thaumatin family.</text>
</comment>